<dbReference type="PANTHER" id="PTHR47706:SF9">
    <property type="entry name" value="NMRA-LIKE DOMAIN-CONTAINING PROTEIN-RELATED"/>
    <property type="match status" value="1"/>
</dbReference>
<dbReference type="InParanoid" id="A0A0H2RJC2"/>
<dbReference type="EMBL" id="KQ085989">
    <property type="protein sequence ID" value="KLO11934.1"/>
    <property type="molecule type" value="Genomic_DNA"/>
</dbReference>
<dbReference type="Pfam" id="PF05368">
    <property type="entry name" value="NmrA"/>
    <property type="match status" value="1"/>
</dbReference>
<keyword evidence="5" id="KW-1185">Reference proteome</keyword>
<protein>
    <submittedName>
        <fullName evidence="4">NAD-binding protein</fullName>
    </submittedName>
</protein>
<keyword evidence="2" id="KW-0560">Oxidoreductase</keyword>
<accession>A0A0H2RJC2</accession>
<dbReference type="SUPFAM" id="SSF51735">
    <property type="entry name" value="NAD(P)-binding Rossmann-fold domains"/>
    <property type="match status" value="1"/>
</dbReference>
<dbReference type="InterPro" id="IPR036291">
    <property type="entry name" value="NAD(P)-bd_dom_sf"/>
</dbReference>
<dbReference type="Gene3D" id="3.90.25.10">
    <property type="entry name" value="UDP-galactose 4-epimerase, domain 1"/>
    <property type="match status" value="1"/>
</dbReference>
<name>A0A0H2RJC2_9AGAM</name>
<sequence length="316" mass="34615">MSATDQHNVLVIGATGATGTSVVDGLLDSKKYHVIAGVRPSSLSKPAVSKLRERGVEIRSVDVSADDVAQLGAAFQGVDILISTLVYSEIDSQIKVADAAKLAGVKRFVPDDWGTASVRGVRKLYDQKAKIQDHVKSIGLGYTFIDVGYWASLLMPVAPEQSEYPGFDIVPCNNHHIYGSGDVRTAVIVRSDIGKFVAEIISDERTVNRYVFCWGDEKSQNEMWEIARKVKAESGGALNLAPKAVIGKAEIEEKSKSPEFYTSVGYEYMNSMFIRGDNTVENAKKPEYGGALDARELYPHIKVLSLEEFAKQLYSK</sequence>
<dbReference type="Gene3D" id="3.40.50.720">
    <property type="entry name" value="NAD(P)-binding Rossmann-like Domain"/>
    <property type="match status" value="1"/>
</dbReference>
<dbReference type="OrthoDB" id="9974981at2759"/>
<dbReference type="Proteomes" id="UP000053477">
    <property type="component" value="Unassembled WGS sequence"/>
</dbReference>
<dbReference type="STRING" id="27342.A0A0H2RJC2"/>
<keyword evidence="1" id="KW-0521">NADP</keyword>
<dbReference type="PANTHER" id="PTHR47706">
    <property type="entry name" value="NMRA-LIKE FAMILY PROTEIN"/>
    <property type="match status" value="1"/>
</dbReference>
<evidence type="ECO:0000313" key="5">
    <source>
        <dbReference type="Proteomes" id="UP000053477"/>
    </source>
</evidence>
<dbReference type="GO" id="GO:0016491">
    <property type="term" value="F:oxidoreductase activity"/>
    <property type="evidence" value="ECO:0007669"/>
    <property type="project" value="UniProtKB-KW"/>
</dbReference>
<evidence type="ECO:0000256" key="1">
    <source>
        <dbReference type="ARBA" id="ARBA00022857"/>
    </source>
</evidence>
<evidence type="ECO:0000259" key="3">
    <source>
        <dbReference type="Pfam" id="PF05368"/>
    </source>
</evidence>
<evidence type="ECO:0000313" key="4">
    <source>
        <dbReference type="EMBL" id="KLO11934.1"/>
    </source>
</evidence>
<gene>
    <name evidence="4" type="ORF">SCHPADRAFT_876210</name>
</gene>
<reference evidence="4 5" key="1">
    <citation type="submission" date="2015-04" db="EMBL/GenBank/DDBJ databases">
        <title>Complete genome sequence of Schizopora paradoxa KUC8140, a cosmopolitan wood degrader in East Asia.</title>
        <authorList>
            <consortium name="DOE Joint Genome Institute"/>
            <person name="Min B."/>
            <person name="Park H."/>
            <person name="Jang Y."/>
            <person name="Kim J.-J."/>
            <person name="Kim K.H."/>
            <person name="Pangilinan J."/>
            <person name="Lipzen A."/>
            <person name="Riley R."/>
            <person name="Grigoriev I.V."/>
            <person name="Spatafora J.W."/>
            <person name="Choi I.-G."/>
        </authorList>
    </citation>
    <scope>NUCLEOTIDE SEQUENCE [LARGE SCALE GENOMIC DNA]</scope>
    <source>
        <strain evidence="4 5">KUC8140</strain>
    </source>
</reference>
<organism evidence="4 5">
    <name type="scientific">Schizopora paradoxa</name>
    <dbReference type="NCBI Taxonomy" id="27342"/>
    <lineage>
        <taxon>Eukaryota</taxon>
        <taxon>Fungi</taxon>
        <taxon>Dikarya</taxon>
        <taxon>Basidiomycota</taxon>
        <taxon>Agaricomycotina</taxon>
        <taxon>Agaricomycetes</taxon>
        <taxon>Hymenochaetales</taxon>
        <taxon>Schizoporaceae</taxon>
        <taxon>Schizopora</taxon>
    </lineage>
</organism>
<dbReference type="AlphaFoldDB" id="A0A0H2RJC2"/>
<proteinExistence type="predicted"/>
<dbReference type="InterPro" id="IPR008030">
    <property type="entry name" value="NmrA-like"/>
</dbReference>
<feature type="domain" description="NmrA-like" evidence="3">
    <location>
        <begin position="7"/>
        <end position="310"/>
    </location>
</feature>
<dbReference type="InterPro" id="IPR051609">
    <property type="entry name" value="NmrA/Isoflavone_reductase-like"/>
</dbReference>
<evidence type="ECO:0000256" key="2">
    <source>
        <dbReference type="ARBA" id="ARBA00023002"/>
    </source>
</evidence>